<dbReference type="GO" id="GO:0006357">
    <property type="term" value="P:regulation of transcription by RNA polymerase II"/>
    <property type="evidence" value="ECO:0007669"/>
    <property type="project" value="TreeGrafter"/>
</dbReference>
<dbReference type="GO" id="GO:0003713">
    <property type="term" value="F:transcription coactivator activity"/>
    <property type="evidence" value="ECO:0007669"/>
    <property type="project" value="TreeGrafter"/>
</dbReference>
<evidence type="ECO:0000313" key="7">
    <source>
        <dbReference type="EMBL" id="KAE8125194.1"/>
    </source>
</evidence>
<evidence type="ECO:0000256" key="1">
    <source>
        <dbReference type="ARBA" id="ARBA00004123"/>
    </source>
</evidence>
<protein>
    <recommendedName>
        <fullName evidence="9">Mediator of RNA polymerase II transcription subunit 27</fullName>
    </recommendedName>
</protein>
<dbReference type="PANTHER" id="PTHR13130">
    <property type="entry name" value="34 KDA TRANSCRIPTIONAL CO-ACTIVATOR-RELATED"/>
    <property type="match status" value="1"/>
</dbReference>
<evidence type="ECO:0000256" key="5">
    <source>
        <dbReference type="ARBA" id="ARBA00023242"/>
    </source>
</evidence>
<dbReference type="Pfam" id="PF11571">
    <property type="entry name" value="Med27"/>
    <property type="match status" value="1"/>
</dbReference>
<organism evidence="7 8">
    <name type="scientific">Carpinus fangiana</name>
    <dbReference type="NCBI Taxonomy" id="176857"/>
    <lineage>
        <taxon>Eukaryota</taxon>
        <taxon>Viridiplantae</taxon>
        <taxon>Streptophyta</taxon>
        <taxon>Embryophyta</taxon>
        <taxon>Tracheophyta</taxon>
        <taxon>Spermatophyta</taxon>
        <taxon>Magnoliopsida</taxon>
        <taxon>eudicotyledons</taxon>
        <taxon>Gunneridae</taxon>
        <taxon>Pentapetalae</taxon>
        <taxon>rosids</taxon>
        <taxon>fabids</taxon>
        <taxon>Fagales</taxon>
        <taxon>Betulaceae</taxon>
        <taxon>Carpinus</taxon>
    </lineage>
</organism>
<dbReference type="OrthoDB" id="1868004at2759"/>
<evidence type="ECO:0000256" key="6">
    <source>
        <dbReference type="SAM" id="MobiDB-lite"/>
    </source>
</evidence>
<keyword evidence="3" id="KW-0805">Transcription regulation</keyword>
<evidence type="ECO:0000256" key="3">
    <source>
        <dbReference type="ARBA" id="ARBA00023015"/>
    </source>
</evidence>
<evidence type="ECO:0000313" key="8">
    <source>
        <dbReference type="Proteomes" id="UP000327013"/>
    </source>
</evidence>
<feature type="compositionally biased region" description="Low complexity" evidence="6">
    <location>
        <begin position="36"/>
        <end position="57"/>
    </location>
</feature>
<dbReference type="GO" id="GO:0016592">
    <property type="term" value="C:mediator complex"/>
    <property type="evidence" value="ECO:0007669"/>
    <property type="project" value="InterPro"/>
</dbReference>
<dbReference type="PANTHER" id="PTHR13130:SF4">
    <property type="entry name" value="MEDIATOR OF RNA POLYMERASE II TRANSCRIPTION SUBUNIT 27"/>
    <property type="match status" value="1"/>
</dbReference>
<keyword evidence="5" id="KW-0539">Nucleus</keyword>
<comment type="subcellular location">
    <subcellularLocation>
        <location evidence="1">Nucleus</location>
    </subcellularLocation>
</comment>
<gene>
    <name evidence="7" type="ORF">FH972_020027</name>
</gene>
<evidence type="ECO:0008006" key="9">
    <source>
        <dbReference type="Google" id="ProtNLM"/>
    </source>
</evidence>
<feature type="region of interest" description="Disordered" evidence="6">
    <location>
        <begin position="278"/>
        <end position="298"/>
    </location>
</feature>
<proteinExistence type="inferred from homology"/>
<keyword evidence="8" id="KW-1185">Reference proteome</keyword>
<evidence type="ECO:0000256" key="2">
    <source>
        <dbReference type="ARBA" id="ARBA00008048"/>
    </source>
</evidence>
<feature type="region of interest" description="Disordered" evidence="6">
    <location>
        <begin position="1"/>
        <end position="73"/>
    </location>
</feature>
<keyword evidence="4" id="KW-0804">Transcription</keyword>
<name>A0A5N6RWE3_9ROSI</name>
<dbReference type="InterPro" id="IPR021627">
    <property type="entry name" value="Mediator_Med27"/>
</dbReference>
<feature type="compositionally biased region" description="Polar residues" evidence="6">
    <location>
        <begin position="278"/>
        <end position="288"/>
    </location>
</feature>
<dbReference type="Proteomes" id="UP000327013">
    <property type="component" value="Chromosome 8"/>
</dbReference>
<accession>A0A5N6RWE3</accession>
<reference evidence="7 8" key="1">
    <citation type="submission" date="2019-06" db="EMBL/GenBank/DDBJ databases">
        <title>A chromosomal-level reference genome of Carpinus fangiana (Coryloideae, Betulaceae).</title>
        <authorList>
            <person name="Yang X."/>
            <person name="Wang Z."/>
            <person name="Zhang L."/>
            <person name="Hao G."/>
            <person name="Liu J."/>
            <person name="Yang Y."/>
        </authorList>
    </citation>
    <scope>NUCLEOTIDE SEQUENCE [LARGE SCALE GENOMIC DNA]</scope>
    <source>
        <strain evidence="7">Cfa_2016G</strain>
        <tissue evidence="7">Leaf</tissue>
    </source>
</reference>
<evidence type="ECO:0000256" key="4">
    <source>
        <dbReference type="ARBA" id="ARBA00023163"/>
    </source>
</evidence>
<dbReference type="AlphaFoldDB" id="A0A5N6RWE3"/>
<comment type="similarity">
    <text evidence="2">Belongs to the Mediator complex subunit 27 family.</text>
</comment>
<sequence>MKIEEDFNPQPKPESSTSRDRRAPKSRSVPERNTWAPRAMRPQQPQHQQQRQLEAAPNPSPNPDPAQSGEAPPKQVALAMDRLGDAARLIADIRLGADRLLEALFVAAQPHQSTKPLHLFRKEDASMRQHLQDLRSVGRQLEESGVLNESLRSRSNSWGLHMPLVCPDGAVVAYAWKRQLAGQAGASAVDRTRLALKAFTDQKRRFFPHLDDGLDSQSTESALKKHCGPQVLMGNHQEELSDYKTLSDVLLHLEKEVPTLKVFTYERLDWLKRASSLPSSANETSMGTSKEHNFHSSNKLRPGSLSPVATEKISVIELLFPSIFRAIVSLHPAGSIDPDSVAFFSPDEGGSYIHSRGFSVYHVFRRITEHAAMALQYFLGSRAETALHSLLHWICSYQTLFTKVCSKCGRLLLMDRKSALLLPPVYRPYRQFSALKISSTQPNSSAKDTSSDLAQAYHVGCFSEEA</sequence>
<dbReference type="EMBL" id="CM017328">
    <property type="protein sequence ID" value="KAE8125194.1"/>
    <property type="molecule type" value="Genomic_DNA"/>
</dbReference>